<reference evidence="1 2" key="1">
    <citation type="journal article" date="2016" name="Front. Microbiol.">
        <title>Comprehensive Phylogenetic Analysis of Bovine Non-aureus Staphylococci Species Based on Whole-Genome Sequencing.</title>
        <authorList>
            <person name="Naushad S."/>
            <person name="Barkema H.W."/>
            <person name="Luby C."/>
            <person name="Condas L.A."/>
            <person name="Nobrega D.B."/>
            <person name="Carson D.A."/>
            <person name="De Buck J."/>
        </authorList>
    </citation>
    <scope>NUCLEOTIDE SEQUENCE [LARGE SCALE GENOMIC DNA]</scope>
    <source>
        <strain evidence="1 2">SNUC 1231</strain>
    </source>
</reference>
<protein>
    <submittedName>
        <fullName evidence="1">Uncharacterized protein</fullName>
    </submittedName>
</protein>
<dbReference type="AlphaFoldDB" id="A0A9Q6HR74"/>
<dbReference type="RefSeq" id="WP_107544731.1">
    <property type="nucleotide sequence ID" value="NZ_PZFQ01000002.1"/>
</dbReference>
<comment type="caution">
    <text evidence="1">The sequence shown here is derived from an EMBL/GenBank/DDBJ whole genome shotgun (WGS) entry which is preliminary data.</text>
</comment>
<proteinExistence type="predicted"/>
<gene>
    <name evidence="1" type="ORF">BU058_00785</name>
</gene>
<dbReference type="EMBL" id="PZFQ01000002">
    <property type="protein sequence ID" value="PTI77508.1"/>
    <property type="molecule type" value="Genomic_DNA"/>
</dbReference>
<evidence type="ECO:0000313" key="1">
    <source>
        <dbReference type="EMBL" id="PTI77508.1"/>
    </source>
</evidence>
<accession>A0A9Q6HR74</accession>
<sequence>MIDGKTNTETTQRLIERINDVLSSNVPANKIQAITGLQRSLISRLRNGEAKLENVTFKKAMTLYEYADEILKEESNR</sequence>
<organism evidence="1 2">
    <name type="scientific">Staphylococcus succinus</name>
    <dbReference type="NCBI Taxonomy" id="61015"/>
    <lineage>
        <taxon>Bacteria</taxon>
        <taxon>Bacillati</taxon>
        <taxon>Bacillota</taxon>
        <taxon>Bacilli</taxon>
        <taxon>Bacillales</taxon>
        <taxon>Staphylococcaceae</taxon>
        <taxon>Staphylococcus</taxon>
    </lineage>
</organism>
<evidence type="ECO:0000313" key="2">
    <source>
        <dbReference type="Proteomes" id="UP000241960"/>
    </source>
</evidence>
<name>A0A9Q6HR74_9STAP</name>
<dbReference type="Proteomes" id="UP000241960">
    <property type="component" value="Unassembled WGS sequence"/>
</dbReference>